<reference evidence="4" key="1">
    <citation type="submission" date="2020-11" db="EMBL/GenBank/DDBJ databases">
        <authorList>
            <person name="Tran Van P."/>
        </authorList>
    </citation>
    <scope>NUCLEOTIDE SEQUENCE</scope>
</reference>
<protein>
    <recommendedName>
        <fullName evidence="3">Protein phosphatase 1 regulatory subunit 21 N-terminal domain-containing protein</fullName>
    </recommendedName>
</protein>
<evidence type="ECO:0000259" key="3">
    <source>
        <dbReference type="SMART" id="SM01254"/>
    </source>
</evidence>
<sequence>MSDREMNSRGSPVPSTGSGRGFPSSPEPDLVNKYQKLATEYAKVRAQATVLKKALIEEQDRVLDLDESVKSKDQSIRRSEMEYAGLQFRNQQLTKRVELLQAELDRAAASRHRQSKDPSQTQTTEALEVMREELENKIAENVQLHSLLDSLKDDQSQRDEETKERFRQVEWQIQKLNLEKEEWTSRHQGDMLRLREEKAAVEYRLHCKNLEVASLKEELDKLRLQTEIQQKQRTAEGADASCEASSPLRSAVVPSCSAKGTSSPTAAVSSILANAASLLNCFKEFLERLDDIAPPTDDQAKSCSAVSSSVASLVSTLSPPHPFSASATLLAPGAREFGMALLNNALPASDNLSSYLTAFAKRFDSSLGPSDGSPVIALGGSIRRLASHVSQCSALCRRWDSEGPSLHSWLKELCLLLMNISMAVRDVSKKLNDCVMFRKRTLQGDEGSKRLSKDSRAIVEAAEELLNGFLALVAYSQKVAVALDDNLLSICDLVYKSPSSDADNRDRTSITDDLKRGVEVCLSAEGRSPPPGAPPTASPEPPVTREQYEQAVRSKEALASDVAALTEKIVSLEQSREQWILETRILQAKLEKVTSAKEPSEAPSLQGRDLLGGITGTSMLGKVSSVSTVQESTPEAVASACAEREKQTRAFYESRLGSYISLLQVANSKATAFQKEMYCMQEVLSSAEDRLRDAELASNAKSRELADLRAEFQALSLNYESQIALLSDHLASVNARLAQRNEEVEELEYQLKQQNSNKKTMGNLFGLSKGGQS</sequence>
<dbReference type="Pfam" id="PF21636">
    <property type="entry name" value="PPP1R21_C"/>
    <property type="match status" value="1"/>
</dbReference>
<feature type="region of interest" description="Disordered" evidence="2">
    <location>
        <begin position="523"/>
        <end position="546"/>
    </location>
</feature>
<dbReference type="SMART" id="SM01254">
    <property type="entry name" value="KLRAQ"/>
    <property type="match status" value="1"/>
</dbReference>
<proteinExistence type="predicted"/>
<feature type="coiled-coil region" evidence="1">
    <location>
        <begin position="166"/>
        <end position="232"/>
    </location>
</feature>
<feature type="region of interest" description="Disordered" evidence="2">
    <location>
        <begin position="1"/>
        <end position="30"/>
    </location>
</feature>
<dbReference type="InterPro" id="IPR049372">
    <property type="entry name" value="PPP1R21_C"/>
</dbReference>
<accession>A0A7R8W7T4</accession>
<dbReference type="InterPro" id="IPR019343">
    <property type="entry name" value="PPP1R21_N"/>
</dbReference>
<feature type="coiled-coil region" evidence="1">
    <location>
        <begin position="684"/>
        <end position="757"/>
    </location>
</feature>
<evidence type="ECO:0000256" key="1">
    <source>
        <dbReference type="SAM" id="Coils"/>
    </source>
</evidence>
<keyword evidence="1" id="KW-0175">Coiled coil</keyword>
<dbReference type="GO" id="GO:0016020">
    <property type="term" value="C:membrane"/>
    <property type="evidence" value="ECO:0007669"/>
    <property type="project" value="TreeGrafter"/>
</dbReference>
<feature type="domain" description="Protein phosphatase 1 regulatory subunit 21 N-terminal" evidence="3">
    <location>
        <begin position="35"/>
        <end position="134"/>
    </location>
</feature>
<dbReference type="OrthoDB" id="5566667at2759"/>
<organism evidence="4">
    <name type="scientific">Cyprideis torosa</name>
    <dbReference type="NCBI Taxonomy" id="163714"/>
    <lineage>
        <taxon>Eukaryota</taxon>
        <taxon>Metazoa</taxon>
        <taxon>Ecdysozoa</taxon>
        <taxon>Arthropoda</taxon>
        <taxon>Crustacea</taxon>
        <taxon>Oligostraca</taxon>
        <taxon>Ostracoda</taxon>
        <taxon>Podocopa</taxon>
        <taxon>Podocopida</taxon>
        <taxon>Cytherocopina</taxon>
        <taxon>Cytheroidea</taxon>
        <taxon>Cytherideidae</taxon>
        <taxon>Cyprideis</taxon>
    </lineage>
</organism>
<dbReference type="InterPro" id="IPR040024">
    <property type="entry name" value="PPP1R21"/>
</dbReference>
<evidence type="ECO:0000313" key="4">
    <source>
        <dbReference type="EMBL" id="CAD7226541.1"/>
    </source>
</evidence>
<dbReference type="EMBL" id="OB660856">
    <property type="protein sequence ID" value="CAD7226541.1"/>
    <property type="molecule type" value="Genomic_DNA"/>
</dbReference>
<dbReference type="PANTHER" id="PTHR21448:SF0">
    <property type="entry name" value="PROTEIN PHOSPHATASE 1 REGULATORY SUBUNIT 21"/>
    <property type="match status" value="1"/>
</dbReference>
<feature type="coiled-coil region" evidence="1">
    <location>
        <begin position="83"/>
        <end position="110"/>
    </location>
</feature>
<feature type="compositionally biased region" description="Pro residues" evidence="2">
    <location>
        <begin position="528"/>
        <end position="542"/>
    </location>
</feature>
<feature type="coiled-coil region" evidence="1">
    <location>
        <begin position="548"/>
        <end position="582"/>
    </location>
</feature>
<dbReference type="AlphaFoldDB" id="A0A7R8W7T4"/>
<name>A0A7R8W7T4_9CRUS</name>
<gene>
    <name evidence="4" type="ORF">CTOB1V02_LOCUS4459</name>
</gene>
<dbReference type="Pfam" id="PF10205">
    <property type="entry name" value="KLRAQ"/>
    <property type="match status" value="1"/>
</dbReference>
<dbReference type="PANTHER" id="PTHR21448">
    <property type="entry name" value="SMOOTH MUSCLE MYOSIN HEAVY CHAIN-RELATED"/>
    <property type="match status" value="1"/>
</dbReference>
<evidence type="ECO:0000256" key="2">
    <source>
        <dbReference type="SAM" id="MobiDB-lite"/>
    </source>
</evidence>
<feature type="compositionally biased region" description="Polar residues" evidence="2">
    <location>
        <begin position="8"/>
        <end position="17"/>
    </location>
</feature>
<dbReference type="GO" id="GO:0005769">
    <property type="term" value="C:early endosome"/>
    <property type="evidence" value="ECO:0007669"/>
    <property type="project" value="TreeGrafter"/>
</dbReference>